<evidence type="ECO:0000256" key="2">
    <source>
        <dbReference type="SAM" id="MobiDB-lite"/>
    </source>
</evidence>
<protein>
    <submittedName>
        <fullName evidence="3">Uncharacterized protein</fullName>
    </submittedName>
</protein>
<feature type="region of interest" description="Disordered" evidence="2">
    <location>
        <begin position="1"/>
        <end position="73"/>
    </location>
</feature>
<evidence type="ECO:0000256" key="1">
    <source>
        <dbReference type="SAM" id="Coils"/>
    </source>
</evidence>
<name>A0A5M9ZMB6_9BIFI</name>
<gene>
    <name evidence="3" type="ORF">EMO91_06120</name>
</gene>
<sequence>MSDEHDKLGNEQYDERHGIKGPAASSDAARVAGSESGSPSATSSETGLRETKTHGEESNQLHHRGPVTAKVPTNETMTVGNRVFSILDKAFTWLGQTGRAASRVSAGNASDADRARWDIVKGPLVGVAKAAATLVCAGVLMWAGTTGYRLGGQSVVVTDTPQYQQASQKLKWANVDLMESKQDVANREKQIKEANDAIDQAKKDREKYGKIVEEVQQAQRESKSPALTVTAIGDTSQSYIFFETPMTVHNNTDKTYSFFEVYVQATDADGNVVHSGYALGESETTCEPNADCQIKLFDEFDPRGLKVTPTYWSVTANDGSSDYGRYGADVMSKQL</sequence>
<organism evidence="3 4">
    <name type="scientific">Bifidobacterium myosotis</name>
    <dbReference type="NCBI Taxonomy" id="1630166"/>
    <lineage>
        <taxon>Bacteria</taxon>
        <taxon>Bacillati</taxon>
        <taxon>Actinomycetota</taxon>
        <taxon>Actinomycetes</taxon>
        <taxon>Bifidobacteriales</taxon>
        <taxon>Bifidobacteriaceae</taxon>
        <taxon>Bifidobacterium</taxon>
    </lineage>
</organism>
<reference evidence="3 4" key="1">
    <citation type="journal article" date="2019" name="Syst. Appl. Microbiol.">
        <title>Characterization of Bifidobacterium species in feaces of the Egyptian fruit bat: Description of B. vespertilionis sp. nov. and B. rousetti sp. nov.</title>
        <authorList>
            <person name="Modesto M."/>
            <person name="Satti M."/>
            <person name="Watanabe K."/>
            <person name="Puglisi E."/>
            <person name="Morelli L."/>
            <person name="Huang C.-H."/>
            <person name="Liou J.-S."/>
            <person name="Miyashita M."/>
            <person name="Tamura T."/>
            <person name="Saito S."/>
            <person name="Mori K."/>
            <person name="Huang L."/>
            <person name="Sciavilla P."/>
            <person name="Sandri C."/>
            <person name="Spiezio C."/>
            <person name="Vitali F."/>
            <person name="Cavalieri D."/>
            <person name="Perpetuini G."/>
            <person name="Tofalo R."/>
            <person name="Bonetti A."/>
            <person name="Arita M."/>
            <person name="Mattarelli P."/>
        </authorList>
    </citation>
    <scope>NUCLEOTIDE SEQUENCE [LARGE SCALE GENOMIC DNA]</scope>
    <source>
        <strain evidence="3 4">RST17</strain>
    </source>
</reference>
<feature type="compositionally biased region" description="Basic and acidic residues" evidence="2">
    <location>
        <begin position="47"/>
        <end position="60"/>
    </location>
</feature>
<feature type="coiled-coil region" evidence="1">
    <location>
        <begin position="177"/>
        <end position="221"/>
    </location>
</feature>
<comment type="caution">
    <text evidence="3">The sequence shown here is derived from an EMBL/GenBank/DDBJ whole genome shotgun (WGS) entry which is preliminary data.</text>
</comment>
<dbReference type="Proteomes" id="UP000410049">
    <property type="component" value="Unassembled WGS sequence"/>
</dbReference>
<keyword evidence="1" id="KW-0175">Coiled coil</keyword>
<evidence type="ECO:0000313" key="3">
    <source>
        <dbReference type="EMBL" id="KAA8828022.1"/>
    </source>
</evidence>
<evidence type="ECO:0000313" key="4">
    <source>
        <dbReference type="Proteomes" id="UP000410049"/>
    </source>
</evidence>
<dbReference type="AlphaFoldDB" id="A0A5M9ZMB6"/>
<accession>A0A5M9ZMB6</accession>
<dbReference type="RefSeq" id="WP_150379211.1">
    <property type="nucleotide sequence ID" value="NZ_RZUH01000004.1"/>
</dbReference>
<feature type="compositionally biased region" description="Low complexity" evidence="2">
    <location>
        <begin position="32"/>
        <end position="46"/>
    </location>
</feature>
<dbReference type="EMBL" id="RZUH01000004">
    <property type="protein sequence ID" value="KAA8828022.1"/>
    <property type="molecule type" value="Genomic_DNA"/>
</dbReference>
<proteinExistence type="predicted"/>
<feature type="compositionally biased region" description="Basic and acidic residues" evidence="2">
    <location>
        <begin position="1"/>
        <end position="18"/>
    </location>
</feature>